<protein>
    <submittedName>
        <fullName evidence="3">DNA-binding MarR family transcriptional regulator</fullName>
    </submittedName>
</protein>
<dbReference type="Pfam" id="PF12802">
    <property type="entry name" value="MarR_2"/>
    <property type="match status" value="1"/>
</dbReference>
<dbReference type="InterPro" id="IPR000835">
    <property type="entry name" value="HTH_MarR-typ"/>
</dbReference>
<dbReference type="InterPro" id="IPR036390">
    <property type="entry name" value="WH_DNA-bd_sf"/>
</dbReference>
<sequence>MPREFSATRDDVDAIAAWTVIRAARTLARRLGEVLAPLGLSPVEFGALVQLAAGERLTQAELARAVGIRPQSVTTLVAALADRGLLDRGPERGRGRPSRITLTSTGRALLAEAFPVVLASNSWFAGDAEPLSAILAPFVGDATGPADVVP</sequence>
<keyword evidence="3" id="KW-0238">DNA-binding</keyword>
<evidence type="ECO:0000313" key="2">
    <source>
        <dbReference type="EMBL" id="GGL01399.1"/>
    </source>
</evidence>
<dbReference type="GO" id="GO:0003700">
    <property type="term" value="F:DNA-binding transcription factor activity"/>
    <property type="evidence" value="ECO:0007669"/>
    <property type="project" value="InterPro"/>
</dbReference>
<feature type="domain" description="HTH marR-type" evidence="1">
    <location>
        <begin position="13"/>
        <end position="140"/>
    </location>
</feature>
<dbReference type="EMBL" id="JAFBCG010000001">
    <property type="protein sequence ID" value="MBM7802944.1"/>
    <property type="molecule type" value="Genomic_DNA"/>
</dbReference>
<evidence type="ECO:0000259" key="1">
    <source>
        <dbReference type="PROSITE" id="PS50995"/>
    </source>
</evidence>
<dbReference type="AlphaFoldDB" id="A0A8H9G8R4"/>
<dbReference type="RefSeq" id="WP_175327630.1">
    <property type="nucleotide sequence ID" value="NZ_BMOI01000007.1"/>
</dbReference>
<dbReference type="SUPFAM" id="SSF46785">
    <property type="entry name" value="Winged helix' DNA-binding domain"/>
    <property type="match status" value="1"/>
</dbReference>
<dbReference type="EMBL" id="BMOI01000007">
    <property type="protein sequence ID" value="GGL01399.1"/>
    <property type="molecule type" value="Genomic_DNA"/>
</dbReference>
<dbReference type="Proteomes" id="UP000746584">
    <property type="component" value="Unassembled WGS sequence"/>
</dbReference>
<dbReference type="SMART" id="SM00347">
    <property type="entry name" value="HTH_MARR"/>
    <property type="match status" value="1"/>
</dbReference>
<evidence type="ECO:0000313" key="4">
    <source>
        <dbReference type="Proteomes" id="UP000648535"/>
    </source>
</evidence>
<gene>
    <name evidence="2" type="ORF">GCM10009769_19440</name>
    <name evidence="3" type="ORF">JOE58_002195</name>
</gene>
<dbReference type="PANTHER" id="PTHR33164">
    <property type="entry name" value="TRANSCRIPTIONAL REGULATOR, MARR FAMILY"/>
    <property type="match status" value="1"/>
</dbReference>
<dbReference type="PANTHER" id="PTHR33164:SF43">
    <property type="entry name" value="HTH-TYPE TRANSCRIPTIONAL REPRESSOR YETL"/>
    <property type="match status" value="1"/>
</dbReference>
<reference evidence="2" key="2">
    <citation type="submission" date="2020-09" db="EMBL/GenBank/DDBJ databases">
        <authorList>
            <person name="Sun Q."/>
            <person name="Ohkuma M."/>
        </authorList>
    </citation>
    <scope>NUCLEOTIDE SEQUENCE</scope>
    <source>
        <strain evidence="2">JCM 1480</strain>
    </source>
</reference>
<organism evidence="2 4">
    <name type="scientific">Curtobacterium luteum</name>
    <dbReference type="NCBI Taxonomy" id="33881"/>
    <lineage>
        <taxon>Bacteria</taxon>
        <taxon>Bacillati</taxon>
        <taxon>Actinomycetota</taxon>
        <taxon>Actinomycetes</taxon>
        <taxon>Micrococcales</taxon>
        <taxon>Microbacteriaceae</taxon>
        <taxon>Curtobacterium</taxon>
    </lineage>
</organism>
<name>A0A8H9G8R4_9MICO</name>
<dbReference type="GO" id="GO:0003677">
    <property type="term" value="F:DNA binding"/>
    <property type="evidence" value="ECO:0007669"/>
    <property type="project" value="UniProtKB-KW"/>
</dbReference>
<reference evidence="2" key="1">
    <citation type="journal article" date="2014" name="Int. J. Syst. Evol. Microbiol.">
        <title>Complete genome sequence of Corynebacterium casei LMG S-19264T (=DSM 44701T), isolated from a smear-ripened cheese.</title>
        <authorList>
            <consortium name="US DOE Joint Genome Institute (JGI-PGF)"/>
            <person name="Walter F."/>
            <person name="Albersmeier A."/>
            <person name="Kalinowski J."/>
            <person name="Ruckert C."/>
        </authorList>
    </citation>
    <scope>NUCLEOTIDE SEQUENCE</scope>
    <source>
        <strain evidence="2">JCM 1480</strain>
    </source>
</reference>
<dbReference type="Proteomes" id="UP000648535">
    <property type="component" value="Unassembled WGS sequence"/>
</dbReference>
<keyword evidence="5" id="KW-1185">Reference proteome</keyword>
<reference evidence="3 5" key="3">
    <citation type="submission" date="2021-01" db="EMBL/GenBank/DDBJ databases">
        <title>Sequencing the genomes of 1000 actinobacteria strains.</title>
        <authorList>
            <person name="Klenk H.-P."/>
        </authorList>
    </citation>
    <scope>NUCLEOTIDE SEQUENCE [LARGE SCALE GENOMIC DNA]</scope>
    <source>
        <strain evidence="3 5">DSM 20542</strain>
    </source>
</reference>
<accession>A0A8H9G8R4</accession>
<proteinExistence type="predicted"/>
<dbReference type="Gene3D" id="1.10.10.10">
    <property type="entry name" value="Winged helix-like DNA-binding domain superfamily/Winged helix DNA-binding domain"/>
    <property type="match status" value="1"/>
</dbReference>
<dbReference type="InterPro" id="IPR039422">
    <property type="entry name" value="MarR/SlyA-like"/>
</dbReference>
<evidence type="ECO:0000313" key="3">
    <source>
        <dbReference type="EMBL" id="MBM7802944.1"/>
    </source>
</evidence>
<comment type="caution">
    <text evidence="2">The sequence shown here is derived from an EMBL/GenBank/DDBJ whole genome shotgun (WGS) entry which is preliminary data.</text>
</comment>
<dbReference type="GO" id="GO:0006950">
    <property type="term" value="P:response to stress"/>
    <property type="evidence" value="ECO:0007669"/>
    <property type="project" value="TreeGrafter"/>
</dbReference>
<dbReference type="InterPro" id="IPR036388">
    <property type="entry name" value="WH-like_DNA-bd_sf"/>
</dbReference>
<evidence type="ECO:0000313" key="5">
    <source>
        <dbReference type="Proteomes" id="UP000746584"/>
    </source>
</evidence>
<dbReference type="PROSITE" id="PS50995">
    <property type="entry name" value="HTH_MARR_2"/>
    <property type="match status" value="1"/>
</dbReference>